<reference evidence="1" key="1">
    <citation type="submission" date="2022-08" db="EMBL/GenBank/DDBJ databases">
        <authorList>
            <consortium name="DOE Joint Genome Institute"/>
            <person name="Min B."/>
            <person name="Riley R."/>
            <person name="Sierra-Patev S."/>
            <person name="Naranjo-Ortiz M."/>
            <person name="Looney B."/>
            <person name="Konkel Z."/>
            <person name="Slot J.C."/>
            <person name="Sakamoto Y."/>
            <person name="Steenwyk J.L."/>
            <person name="Rokas A."/>
            <person name="Carro J."/>
            <person name="Camarero S."/>
            <person name="Ferreira P."/>
            <person name="Molpeceres G."/>
            <person name="Ruiz-Duenas F.J."/>
            <person name="Serrano A."/>
            <person name="Henrissat B."/>
            <person name="Drula E."/>
            <person name="Hughes K.W."/>
            <person name="Mata J.L."/>
            <person name="Ishikawa N.K."/>
            <person name="Vargas-Isla R."/>
            <person name="Ushijima S."/>
            <person name="Smith C.A."/>
            <person name="Ahrendt S."/>
            <person name="Andreopoulos W."/>
            <person name="He G."/>
            <person name="Labutti K."/>
            <person name="Lipzen A."/>
            <person name="Ng V."/>
            <person name="Sandor L."/>
            <person name="Barry K."/>
            <person name="Martinez A.T."/>
            <person name="Xiao Y."/>
            <person name="Gibbons J.G."/>
            <person name="Terashima K."/>
            <person name="Hibbett D.S."/>
            <person name="Grigoriev I.V."/>
        </authorList>
    </citation>
    <scope>NUCLEOTIDE SEQUENCE</scope>
    <source>
        <strain evidence="1">TFB9207</strain>
    </source>
</reference>
<evidence type="ECO:0000313" key="2">
    <source>
        <dbReference type="Proteomes" id="UP001163846"/>
    </source>
</evidence>
<proteinExistence type="predicted"/>
<dbReference type="EMBL" id="MU806152">
    <property type="protein sequence ID" value="KAJ3838998.1"/>
    <property type="molecule type" value="Genomic_DNA"/>
</dbReference>
<keyword evidence="2" id="KW-1185">Reference proteome</keyword>
<name>A0AA38P9X3_9AGAR</name>
<dbReference type="Proteomes" id="UP001163846">
    <property type="component" value="Unassembled WGS sequence"/>
</dbReference>
<gene>
    <name evidence="1" type="ORF">F5878DRAFT_143725</name>
</gene>
<organism evidence="1 2">
    <name type="scientific">Lentinula raphanica</name>
    <dbReference type="NCBI Taxonomy" id="153919"/>
    <lineage>
        <taxon>Eukaryota</taxon>
        <taxon>Fungi</taxon>
        <taxon>Dikarya</taxon>
        <taxon>Basidiomycota</taxon>
        <taxon>Agaricomycotina</taxon>
        <taxon>Agaricomycetes</taxon>
        <taxon>Agaricomycetidae</taxon>
        <taxon>Agaricales</taxon>
        <taxon>Marasmiineae</taxon>
        <taxon>Omphalotaceae</taxon>
        <taxon>Lentinula</taxon>
    </lineage>
</organism>
<dbReference type="AlphaFoldDB" id="A0AA38P9X3"/>
<comment type="caution">
    <text evidence="1">The sequence shown here is derived from an EMBL/GenBank/DDBJ whole genome shotgun (WGS) entry which is preliminary data.</text>
</comment>
<evidence type="ECO:0000313" key="1">
    <source>
        <dbReference type="EMBL" id="KAJ3838998.1"/>
    </source>
</evidence>
<sequence length="275" mass="31264">MPEISKANKTCVHELAERLDKYDRLIAKHLTIIRTDPDFAEVLTTDSQEKTTLSANFMPEDQAERDQFEKQMEECIRALENSDDFSDHFRVVGAAFFICRKVLRDATDMGRPVLLETLHANTALRYAHPFPREVVVESLLYELVSSGLSQASVSTTPSHAATLNPPHQENVPKHVTLAMPAGDPFNWNQVNQARLIPIPPQQLQHWMEKPETLPLHQMFMGNVNGNEKAYRVVAVTIMESEKTIHVQFVDDGKAVAYSMNNFFDFLIQARTVEMN</sequence>
<protein>
    <submittedName>
        <fullName evidence="1">Uncharacterized protein</fullName>
    </submittedName>
</protein>
<accession>A0AA38P9X3</accession>